<dbReference type="InterPro" id="IPR039422">
    <property type="entry name" value="MarR/SlyA-like"/>
</dbReference>
<name>A0A6L8W3V7_9PROT</name>
<organism evidence="2 3">
    <name type="scientific">Sneathiella litorea</name>
    <dbReference type="NCBI Taxonomy" id="2606216"/>
    <lineage>
        <taxon>Bacteria</taxon>
        <taxon>Pseudomonadati</taxon>
        <taxon>Pseudomonadota</taxon>
        <taxon>Alphaproteobacteria</taxon>
        <taxon>Sneathiellales</taxon>
        <taxon>Sneathiellaceae</taxon>
        <taxon>Sneathiella</taxon>
    </lineage>
</organism>
<dbReference type="EMBL" id="WTUW01000001">
    <property type="protein sequence ID" value="MZR29389.1"/>
    <property type="molecule type" value="Genomic_DNA"/>
</dbReference>
<dbReference type="GO" id="GO:0003700">
    <property type="term" value="F:DNA-binding transcription factor activity"/>
    <property type="evidence" value="ECO:0007669"/>
    <property type="project" value="InterPro"/>
</dbReference>
<dbReference type="RefSeq" id="WP_161313865.1">
    <property type="nucleotide sequence ID" value="NZ_WTUW01000001.1"/>
</dbReference>
<dbReference type="Pfam" id="PF01047">
    <property type="entry name" value="MarR"/>
    <property type="match status" value="1"/>
</dbReference>
<reference evidence="2 3" key="1">
    <citation type="submission" date="2019-12" db="EMBL/GenBank/DDBJ databases">
        <title>Snethiella sp. nov. sp. isolated from sea sand.</title>
        <authorList>
            <person name="Kim J."/>
            <person name="Jeong S.E."/>
            <person name="Jung H.S."/>
            <person name="Jeon C.O."/>
        </authorList>
    </citation>
    <scope>NUCLEOTIDE SEQUENCE [LARGE SCALE GENOMIC DNA]</scope>
    <source>
        <strain evidence="2 3">DP05</strain>
    </source>
</reference>
<dbReference type="Gene3D" id="1.10.10.10">
    <property type="entry name" value="Winged helix-like DNA-binding domain superfamily/Winged helix DNA-binding domain"/>
    <property type="match status" value="1"/>
</dbReference>
<dbReference type="InterPro" id="IPR036390">
    <property type="entry name" value="WH_DNA-bd_sf"/>
</dbReference>
<dbReference type="InterPro" id="IPR000835">
    <property type="entry name" value="HTH_MarR-typ"/>
</dbReference>
<protein>
    <submittedName>
        <fullName evidence="2">MarR family transcriptional regulator</fullName>
    </submittedName>
</protein>
<proteinExistence type="predicted"/>
<dbReference type="PRINTS" id="PR00598">
    <property type="entry name" value="HTHMARR"/>
</dbReference>
<keyword evidence="3" id="KW-1185">Reference proteome</keyword>
<accession>A0A6L8W3V7</accession>
<evidence type="ECO:0000313" key="2">
    <source>
        <dbReference type="EMBL" id="MZR29389.1"/>
    </source>
</evidence>
<comment type="caution">
    <text evidence="2">The sequence shown here is derived from an EMBL/GenBank/DDBJ whole genome shotgun (WGS) entry which is preliminary data.</text>
</comment>
<evidence type="ECO:0000313" key="3">
    <source>
        <dbReference type="Proteomes" id="UP000476030"/>
    </source>
</evidence>
<sequence length="155" mass="16926">MVDDKIEGGKKSASGMQMTALESVAGFHVRKAVLRAQSTFATAAGKKLMAGQYSVMAIINENPGHTQSAIAEAAGLDRSSLVPILNNFEKEGLILRAPVKGDKRAYAVRLTKKGERELAMLEEKVREIEAKVIAGLGAEDHRRLIELLKRYHDIL</sequence>
<dbReference type="InterPro" id="IPR036388">
    <property type="entry name" value="WH-like_DNA-bd_sf"/>
</dbReference>
<dbReference type="Proteomes" id="UP000476030">
    <property type="component" value="Unassembled WGS sequence"/>
</dbReference>
<feature type="domain" description="HTH marR-type" evidence="1">
    <location>
        <begin position="1"/>
        <end position="153"/>
    </location>
</feature>
<dbReference type="AlphaFoldDB" id="A0A6L8W3V7"/>
<dbReference type="SMART" id="SM00347">
    <property type="entry name" value="HTH_MARR"/>
    <property type="match status" value="1"/>
</dbReference>
<dbReference type="PANTHER" id="PTHR33164:SF89">
    <property type="entry name" value="MARR FAMILY REGULATORY PROTEIN"/>
    <property type="match status" value="1"/>
</dbReference>
<dbReference type="PROSITE" id="PS50995">
    <property type="entry name" value="HTH_MARR_2"/>
    <property type="match status" value="1"/>
</dbReference>
<dbReference type="GO" id="GO:0006950">
    <property type="term" value="P:response to stress"/>
    <property type="evidence" value="ECO:0007669"/>
    <property type="project" value="TreeGrafter"/>
</dbReference>
<dbReference type="PANTHER" id="PTHR33164">
    <property type="entry name" value="TRANSCRIPTIONAL REGULATOR, MARR FAMILY"/>
    <property type="match status" value="1"/>
</dbReference>
<dbReference type="SUPFAM" id="SSF46785">
    <property type="entry name" value="Winged helix' DNA-binding domain"/>
    <property type="match status" value="1"/>
</dbReference>
<evidence type="ECO:0000259" key="1">
    <source>
        <dbReference type="PROSITE" id="PS50995"/>
    </source>
</evidence>
<gene>
    <name evidence="2" type="ORF">GQE98_01955</name>
</gene>